<feature type="non-terminal residue" evidence="1">
    <location>
        <position position="1"/>
    </location>
</feature>
<reference evidence="1" key="1">
    <citation type="submission" date="2021-02" db="EMBL/GenBank/DDBJ databases">
        <authorList>
            <person name="Dougan E. K."/>
            <person name="Rhodes N."/>
            <person name="Thang M."/>
            <person name="Chan C."/>
        </authorList>
    </citation>
    <scope>NUCLEOTIDE SEQUENCE</scope>
</reference>
<name>A0A813IFF2_POLGL</name>
<dbReference type="Proteomes" id="UP000626109">
    <property type="component" value="Unassembled WGS sequence"/>
</dbReference>
<feature type="non-terminal residue" evidence="1">
    <location>
        <position position="296"/>
    </location>
</feature>
<protein>
    <submittedName>
        <fullName evidence="1">Uncharacterized protein</fullName>
    </submittedName>
</protein>
<comment type="caution">
    <text evidence="1">The sequence shown here is derived from an EMBL/GenBank/DDBJ whole genome shotgun (WGS) entry which is preliminary data.</text>
</comment>
<organism evidence="1 2">
    <name type="scientific">Polarella glacialis</name>
    <name type="common">Dinoflagellate</name>
    <dbReference type="NCBI Taxonomy" id="89957"/>
    <lineage>
        <taxon>Eukaryota</taxon>
        <taxon>Sar</taxon>
        <taxon>Alveolata</taxon>
        <taxon>Dinophyceae</taxon>
        <taxon>Suessiales</taxon>
        <taxon>Suessiaceae</taxon>
        <taxon>Polarella</taxon>
    </lineage>
</organism>
<dbReference type="EMBL" id="CAJNNW010007535">
    <property type="protein sequence ID" value="CAE8649327.1"/>
    <property type="molecule type" value="Genomic_DNA"/>
</dbReference>
<evidence type="ECO:0000313" key="1">
    <source>
        <dbReference type="EMBL" id="CAE8649327.1"/>
    </source>
</evidence>
<accession>A0A813IFF2</accession>
<evidence type="ECO:0000313" key="2">
    <source>
        <dbReference type="Proteomes" id="UP000626109"/>
    </source>
</evidence>
<gene>
    <name evidence="1" type="ORF">PGLA2088_LOCUS7317</name>
</gene>
<dbReference type="AlphaFoldDB" id="A0A813IFF2"/>
<proteinExistence type="predicted"/>
<sequence length="296" mass="33809">INLYDVNHHLLKRATEPRKCSYVEFVGTTPEDQDPEWFVSHWWGEAVAHFLLILQVFALKRGGRLVFWVCAYCNNQHSLAGEVTRNPRETSFGRAMDNTRGMLMIIDWEATPFRRMWCAYEVSVAISSSEKTFDLATFIPQGNINSLSTTGKFNLSAVRMEQQQEEEQQRQLGDLQMVMELRREVPGRVALIADGFLPEDEELDETDVLFGRTAAKKKELREQAFPLRIAAAGLHMAIEDAEASVAADRCHILNCISGNPDLDSEPCCDHPAYDELNARFRNRFARVVLRKTIEQE</sequence>